<dbReference type="GO" id="GO:0022857">
    <property type="term" value="F:transmembrane transporter activity"/>
    <property type="evidence" value="ECO:0007669"/>
    <property type="project" value="InterPro"/>
</dbReference>
<keyword evidence="3" id="KW-0813">Transport</keyword>
<reference evidence="8" key="1">
    <citation type="submission" date="2015-07" db="EMBL/GenBank/DDBJ databases">
        <title>Adaptation to a free-living lifestyle via gene acquisitions in the diplomonad Trepomonas sp. PC1.</title>
        <authorList>
            <person name="Xu F."/>
            <person name="Jerlstrom-Hultqvist J."/>
            <person name="Kolisko M."/>
            <person name="Simpson A.G.B."/>
            <person name="Roger A.J."/>
            <person name="Svard S.G."/>
            <person name="Andersson J.O."/>
        </authorList>
    </citation>
    <scope>NUCLEOTIDE SEQUENCE</scope>
    <source>
        <strain evidence="8">PC1</strain>
    </source>
</reference>
<evidence type="ECO:0000256" key="2">
    <source>
        <dbReference type="ARBA" id="ARBA00007863"/>
    </source>
</evidence>
<feature type="transmembrane region" description="Helical" evidence="7">
    <location>
        <begin position="85"/>
        <end position="106"/>
    </location>
</feature>
<keyword evidence="4 7" id="KW-0812">Transmembrane</keyword>
<dbReference type="PANTHER" id="PTHR14233">
    <property type="entry name" value="DUF914-RELATED"/>
    <property type="match status" value="1"/>
</dbReference>
<dbReference type="PANTHER" id="PTHR14233:SF4">
    <property type="entry name" value="SOLUTE CARRIER FAMILY 35 MEMBER F2"/>
    <property type="match status" value="1"/>
</dbReference>
<dbReference type="EMBL" id="GDID01005255">
    <property type="protein sequence ID" value="JAP91351.1"/>
    <property type="molecule type" value="Transcribed_RNA"/>
</dbReference>
<keyword evidence="6 7" id="KW-0472">Membrane</keyword>
<evidence type="ECO:0000256" key="1">
    <source>
        <dbReference type="ARBA" id="ARBA00004141"/>
    </source>
</evidence>
<dbReference type="Pfam" id="PF06027">
    <property type="entry name" value="SLC35F"/>
    <property type="match status" value="1"/>
</dbReference>
<protein>
    <submittedName>
        <fullName evidence="8">Carboxylate/amino acid/amine transporter family protein</fullName>
    </submittedName>
</protein>
<keyword evidence="5 7" id="KW-1133">Transmembrane helix</keyword>
<feature type="transmembrane region" description="Helical" evidence="7">
    <location>
        <begin position="229"/>
        <end position="249"/>
    </location>
</feature>
<feature type="non-terminal residue" evidence="8">
    <location>
        <position position="1"/>
    </location>
</feature>
<evidence type="ECO:0000256" key="3">
    <source>
        <dbReference type="ARBA" id="ARBA00022448"/>
    </source>
</evidence>
<feature type="transmembrane region" description="Helical" evidence="7">
    <location>
        <begin position="175"/>
        <end position="194"/>
    </location>
</feature>
<evidence type="ECO:0000256" key="6">
    <source>
        <dbReference type="ARBA" id="ARBA00023136"/>
    </source>
</evidence>
<comment type="subcellular location">
    <subcellularLocation>
        <location evidence="1">Membrane</location>
        <topology evidence="1">Multi-pass membrane protein</topology>
    </subcellularLocation>
</comment>
<feature type="transmembrane region" description="Helical" evidence="7">
    <location>
        <begin position="200"/>
        <end position="217"/>
    </location>
</feature>
<name>A0A146K717_9EUKA</name>
<dbReference type="InterPro" id="IPR009262">
    <property type="entry name" value="SLC35_F1/F2/F6"/>
</dbReference>
<dbReference type="InterPro" id="IPR052221">
    <property type="entry name" value="SLC35F_Transporter"/>
</dbReference>
<evidence type="ECO:0000256" key="5">
    <source>
        <dbReference type="ARBA" id="ARBA00022989"/>
    </source>
</evidence>
<organism evidence="8">
    <name type="scientific">Trepomonas sp. PC1</name>
    <dbReference type="NCBI Taxonomy" id="1076344"/>
    <lineage>
        <taxon>Eukaryota</taxon>
        <taxon>Metamonada</taxon>
        <taxon>Diplomonadida</taxon>
        <taxon>Hexamitidae</taxon>
        <taxon>Hexamitinae</taxon>
        <taxon>Trepomonas</taxon>
    </lineage>
</organism>
<sequence>LYSNFLAILNCLIGVINQSINQYYKVNLPFTQMTLFYFTLLQTFWFKEARQRKPLKDELKCILFSLMDFLSSYIVVLSYKFTNIASVLLLTSLSGPLSMIFSYFMLKQRYMPGKILSSLGCILFSAIFTLLDLQDDSKALGDVLAIIGAMGYGLNTVYNEMLLGSHENTFVLSRLSFGFIIGLILMFSFELQYLQQDYKFWLLLVSYPTAMLLFYGFQFHFIKNHGAVLFNVSMLSTNFYSYLSSVVIFKNDLNWVQVLPAVVVVASVGIYQVQ</sequence>
<gene>
    <name evidence="8" type="ORF">TPC1_17064</name>
</gene>
<feature type="transmembrane region" description="Helical" evidence="7">
    <location>
        <begin position="143"/>
        <end position="163"/>
    </location>
</feature>
<feature type="transmembrane region" description="Helical" evidence="7">
    <location>
        <begin position="59"/>
        <end position="79"/>
    </location>
</feature>
<dbReference type="AlphaFoldDB" id="A0A146K717"/>
<feature type="transmembrane region" description="Helical" evidence="7">
    <location>
        <begin position="30"/>
        <end position="47"/>
    </location>
</feature>
<feature type="transmembrane region" description="Helical" evidence="7">
    <location>
        <begin position="255"/>
        <end position="273"/>
    </location>
</feature>
<proteinExistence type="inferred from homology"/>
<evidence type="ECO:0000256" key="4">
    <source>
        <dbReference type="ARBA" id="ARBA00022692"/>
    </source>
</evidence>
<evidence type="ECO:0000313" key="8">
    <source>
        <dbReference type="EMBL" id="JAP91351.1"/>
    </source>
</evidence>
<feature type="transmembrane region" description="Helical" evidence="7">
    <location>
        <begin position="113"/>
        <end position="131"/>
    </location>
</feature>
<dbReference type="GO" id="GO:0016020">
    <property type="term" value="C:membrane"/>
    <property type="evidence" value="ECO:0007669"/>
    <property type="project" value="UniProtKB-SubCell"/>
</dbReference>
<comment type="similarity">
    <text evidence="2">Belongs to the SLC35F solute transporter family.</text>
</comment>
<accession>A0A146K717</accession>
<evidence type="ECO:0000256" key="7">
    <source>
        <dbReference type="SAM" id="Phobius"/>
    </source>
</evidence>